<feature type="compositionally biased region" description="Low complexity" evidence="1">
    <location>
        <begin position="237"/>
        <end position="248"/>
    </location>
</feature>
<accession>A0A9P6IZZ4</accession>
<feature type="non-terminal residue" evidence="2">
    <location>
        <position position="1"/>
    </location>
</feature>
<proteinExistence type="predicted"/>
<dbReference type="EMBL" id="JAAAHY010000916">
    <property type="protein sequence ID" value="KAF9955237.1"/>
    <property type="molecule type" value="Genomic_DNA"/>
</dbReference>
<protein>
    <submittedName>
        <fullName evidence="2">Uncharacterized protein</fullName>
    </submittedName>
</protein>
<evidence type="ECO:0000256" key="1">
    <source>
        <dbReference type="SAM" id="MobiDB-lite"/>
    </source>
</evidence>
<gene>
    <name evidence="2" type="ORF">BGZ70_010303</name>
</gene>
<dbReference type="Proteomes" id="UP000738359">
    <property type="component" value="Unassembled WGS sequence"/>
</dbReference>
<feature type="region of interest" description="Disordered" evidence="1">
    <location>
        <begin position="228"/>
        <end position="251"/>
    </location>
</feature>
<sequence>ETQNKQERLDEQQKTPPMSPAALSPALTKYPPPPPLILYRDDQVTISSLHLTIHAFYFPLNTPLTIPLLSITELDTLPSAESEGGNNGGMAGWLKYKNWGVSALSDIWWARDPRQTTTTATTTAGGNLLTSTLGAAAAAVTVAVPLSRYSNKENTAPLVHVVVRVEGEWLRKGFGVEHERGVKILKEAWKNVKESELGLRPLRPAATGRDADGEDDLLVIERAEGDTKHCHNHHDSNGNSNSNNAGGSSEKRRWLTYQNTWTAYPFADDSPQYLAQQQRRGGMTGVGGGVVGAIGATLASKAPRYRQLQRQRTGFAPQSTTTSLHFGPDESCGDEPLFIDNDLNVHEEI</sequence>
<comment type="caution">
    <text evidence="2">The sequence shown here is derived from an EMBL/GenBank/DDBJ whole genome shotgun (WGS) entry which is preliminary data.</text>
</comment>
<keyword evidence="3" id="KW-1185">Reference proteome</keyword>
<feature type="region of interest" description="Disordered" evidence="1">
    <location>
        <begin position="1"/>
        <end position="27"/>
    </location>
</feature>
<reference evidence="2" key="1">
    <citation type="journal article" date="2020" name="Fungal Divers.">
        <title>Resolving the Mortierellaceae phylogeny through synthesis of multi-gene phylogenetics and phylogenomics.</title>
        <authorList>
            <person name="Vandepol N."/>
            <person name="Liber J."/>
            <person name="Desiro A."/>
            <person name="Na H."/>
            <person name="Kennedy M."/>
            <person name="Barry K."/>
            <person name="Grigoriev I.V."/>
            <person name="Miller A.N."/>
            <person name="O'Donnell K."/>
            <person name="Stajich J.E."/>
            <person name="Bonito G."/>
        </authorList>
    </citation>
    <scope>NUCLEOTIDE SEQUENCE</scope>
    <source>
        <strain evidence="2">CK1249</strain>
    </source>
</reference>
<dbReference type="AlphaFoldDB" id="A0A9P6IZZ4"/>
<name>A0A9P6IZZ4_MORAP</name>
<dbReference type="OrthoDB" id="2321699at2759"/>
<feature type="compositionally biased region" description="Basic and acidic residues" evidence="1">
    <location>
        <begin position="1"/>
        <end position="13"/>
    </location>
</feature>
<evidence type="ECO:0000313" key="3">
    <source>
        <dbReference type="Proteomes" id="UP000738359"/>
    </source>
</evidence>
<evidence type="ECO:0000313" key="2">
    <source>
        <dbReference type="EMBL" id="KAF9955237.1"/>
    </source>
</evidence>
<organism evidence="2 3">
    <name type="scientific">Mortierella alpina</name>
    <name type="common">Oleaginous fungus</name>
    <name type="synonym">Mortierella renispora</name>
    <dbReference type="NCBI Taxonomy" id="64518"/>
    <lineage>
        <taxon>Eukaryota</taxon>
        <taxon>Fungi</taxon>
        <taxon>Fungi incertae sedis</taxon>
        <taxon>Mucoromycota</taxon>
        <taxon>Mortierellomycotina</taxon>
        <taxon>Mortierellomycetes</taxon>
        <taxon>Mortierellales</taxon>
        <taxon>Mortierellaceae</taxon>
        <taxon>Mortierella</taxon>
    </lineage>
</organism>